<keyword evidence="5" id="KW-0325">Glycoprotein</keyword>
<dbReference type="PANTHER" id="PTHR11010">
    <property type="entry name" value="PROTEASE S28 PRO-X CARBOXYPEPTIDASE-RELATED"/>
    <property type="match status" value="1"/>
</dbReference>
<accession>A0A6A5QLT8</accession>
<dbReference type="AlphaFoldDB" id="A0A6A5QLT8"/>
<evidence type="ECO:0000313" key="7">
    <source>
        <dbReference type="Proteomes" id="UP000800096"/>
    </source>
</evidence>
<proteinExistence type="inferred from homology"/>
<dbReference type="PANTHER" id="PTHR11010:SF109">
    <property type="entry name" value="PEPTIDASE, FAMILY S28, PUTATIVE (AFU_ORTHOLOGUE AFUA_4G03790)-RELATED"/>
    <property type="match status" value="1"/>
</dbReference>
<dbReference type="GO" id="GO:0006508">
    <property type="term" value="P:proteolysis"/>
    <property type="evidence" value="ECO:0007669"/>
    <property type="project" value="UniProtKB-KW"/>
</dbReference>
<sequence>MWVLILTVRLVDAVGICGEGSRYGGTLGVRESSVQHALESIVVEYVELPIDYFSADKGQRVSCHGTVWNRYWVSWRSGGPGGPVFVYDVGESDASTNALFRLQDPASFFRHLRERYDAIDAIGIVWGYWFYGNSSPTPVDINTRAEEFSDRTTQQSLVDVDGFARQFRLASRGIDASLTLDSTIRRRRSMYADTISAANASSAPVQARIDQSVCFVPMWRGLNAYGFGNCTRDVQAAVRYVDRVFDSRNTSVADHFKILFLGLGAERNSHETFADALTTITAAWMSYGVEGGVQGLRRFCDWLETDTDGMKPALAGAQGWSGKKGVQWVVERWASYPWFTGNVNMYFETECSSRSNVPSMISWTWQYCTEWDICDRQFPNAPRDIFPSWPAVDRTNRIFGGCKEVFGYVIPGAQHCYDFRTTVMTALGGEVSRKLFMDAWSQWLRCWKLKGAHKRNEDVILSAFPRRKLLEANGRHCGTDAVLKTRLGIM</sequence>
<comment type="similarity">
    <text evidence="1">Belongs to the peptidase S28 family.</text>
</comment>
<keyword evidence="4" id="KW-0378">Hydrolase</keyword>
<dbReference type="Gene3D" id="3.40.50.1820">
    <property type="entry name" value="alpha/beta hydrolase"/>
    <property type="match status" value="2"/>
</dbReference>
<dbReference type="GO" id="GO:0070008">
    <property type="term" value="F:serine-type exopeptidase activity"/>
    <property type="evidence" value="ECO:0007669"/>
    <property type="project" value="InterPro"/>
</dbReference>
<evidence type="ECO:0000256" key="1">
    <source>
        <dbReference type="ARBA" id="ARBA00011079"/>
    </source>
</evidence>
<dbReference type="Proteomes" id="UP000800096">
    <property type="component" value="Unassembled WGS sequence"/>
</dbReference>
<dbReference type="OrthoDB" id="1735038at2759"/>
<dbReference type="InterPro" id="IPR029058">
    <property type="entry name" value="AB_hydrolase_fold"/>
</dbReference>
<evidence type="ECO:0000256" key="4">
    <source>
        <dbReference type="ARBA" id="ARBA00022801"/>
    </source>
</evidence>
<evidence type="ECO:0000313" key="6">
    <source>
        <dbReference type="EMBL" id="KAF1916565.1"/>
    </source>
</evidence>
<evidence type="ECO:0000256" key="5">
    <source>
        <dbReference type="ARBA" id="ARBA00023180"/>
    </source>
</evidence>
<dbReference type="InterPro" id="IPR008758">
    <property type="entry name" value="Peptidase_S28"/>
</dbReference>
<keyword evidence="7" id="KW-1185">Reference proteome</keyword>
<dbReference type="EMBL" id="ML979135">
    <property type="protein sequence ID" value="KAF1916565.1"/>
    <property type="molecule type" value="Genomic_DNA"/>
</dbReference>
<evidence type="ECO:0000256" key="2">
    <source>
        <dbReference type="ARBA" id="ARBA00022670"/>
    </source>
</evidence>
<keyword evidence="2" id="KW-0645">Protease</keyword>
<keyword evidence="3" id="KW-0732">Signal</keyword>
<dbReference type="GO" id="GO:0008239">
    <property type="term" value="F:dipeptidyl-peptidase activity"/>
    <property type="evidence" value="ECO:0007669"/>
    <property type="project" value="TreeGrafter"/>
</dbReference>
<organism evidence="6 7">
    <name type="scientific">Ampelomyces quisqualis</name>
    <name type="common">Powdery mildew agent</name>
    <dbReference type="NCBI Taxonomy" id="50730"/>
    <lineage>
        <taxon>Eukaryota</taxon>
        <taxon>Fungi</taxon>
        <taxon>Dikarya</taxon>
        <taxon>Ascomycota</taxon>
        <taxon>Pezizomycotina</taxon>
        <taxon>Dothideomycetes</taxon>
        <taxon>Pleosporomycetidae</taxon>
        <taxon>Pleosporales</taxon>
        <taxon>Pleosporineae</taxon>
        <taxon>Phaeosphaeriaceae</taxon>
        <taxon>Ampelomyces</taxon>
    </lineage>
</organism>
<name>A0A6A5QLT8_AMPQU</name>
<gene>
    <name evidence="6" type="ORF">BDU57DRAFT_587524</name>
</gene>
<dbReference type="Pfam" id="PF05577">
    <property type="entry name" value="Peptidase_S28"/>
    <property type="match status" value="1"/>
</dbReference>
<reference evidence="6" key="1">
    <citation type="journal article" date="2020" name="Stud. Mycol.">
        <title>101 Dothideomycetes genomes: a test case for predicting lifestyles and emergence of pathogens.</title>
        <authorList>
            <person name="Haridas S."/>
            <person name="Albert R."/>
            <person name="Binder M."/>
            <person name="Bloem J."/>
            <person name="Labutti K."/>
            <person name="Salamov A."/>
            <person name="Andreopoulos B."/>
            <person name="Baker S."/>
            <person name="Barry K."/>
            <person name="Bills G."/>
            <person name="Bluhm B."/>
            <person name="Cannon C."/>
            <person name="Castanera R."/>
            <person name="Culley D."/>
            <person name="Daum C."/>
            <person name="Ezra D."/>
            <person name="Gonzalez J."/>
            <person name="Henrissat B."/>
            <person name="Kuo A."/>
            <person name="Liang C."/>
            <person name="Lipzen A."/>
            <person name="Lutzoni F."/>
            <person name="Magnuson J."/>
            <person name="Mondo S."/>
            <person name="Nolan M."/>
            <person name="Ohm R."/>
            <person name="Pangilinan J."/>
            <person name="Park H.-J."/>
            <person name="Ramirez L."/>
            <person name="Alfaro M."/>
            <person name="Sun H."/>
            <person name="Tritt A."/>
            <person name="Yoshinaga Y."/>
            <person name="Zwiers L.-H."/>
            <person name="Turgeon B."/>
            <person name="Goodwin S."/>
            <person name="Spatafora J."/>
            <person name="Crous P."/>
            <person name="Grigoriev I."/>
        </authorList>
    </citation>
    <scope>NUCLEOTIDE SEQUENCE</scope>
    <source>
        <strain evidence="6">HMLAC05119</strain>
    </source>
</reference>
<evidence type="ECO:0000256" key="3">
    <source>
        <dbReference type="ARBA" id="ARBA00022729"/>
    </source>
</evidence>
<protein>
    <submittedName>
        <fullName evidence="6">Uncharacterized protein</fullName>
    </submittedName>
</protein>